<dbReference type="AlphaFoldDB" id="A0A8S0ZV00"/>
<organism evidence="2 4">
    <name type="scientific">Arctia plantaginis</name>
    <name type="common">Wood tiger moth</name>
    <name type="synonym">Phalaena plantaginis</name>
    <dbReference type="NCBI Taxonomy" id="874455"/>
    <lineage>
        <taxon>Eukaryota</taxon>
        <taxon>Metazoa</taxon>
        <taxon>Ecdysozoa</taxon>
        <taxon>Arthropoda</taxon>
        <taxon>Hexapoda</taxon>
        <taxon>Insecta</taxon>
        <taxon>Pterygota</taxon>
        <taxon>Neoptera</taxon>
        <taxon>Endopterygota</taxon>
        <taxon>Lepidoptera</taxon>
        <taxon>Glossata</taxon>
        <taxon>Ditrysia</taxon>
        <taxon>Noctuoidea</taxon>
        <taxon>Erebidae</taxon>
        <taxon>Arctiinae</taxon>
        <taxon>Arctia</taxon>
    </lineage>
</organism>
<evidence type="ECO:0000313" key="4">
    <source>
        <dbReference type="Proteomes" id="UP000494256"/>
    </source>
</evidence>
<dbReference type="EMBL" id="CADEBC010000479">
    <property type="protein sequence ID" value="CAB3233340.1"/>
    <property type="molecule type" value="Genomic_DNA"/>
</dbReference>
<dbReference type="Proteomes" id="UP000494256">
    <property type="component" value="Unassembled WGS sequence"/>
</dbReference>
<gene>
    <name evidence="1" type="ORF">APLA_LOCUS5197</name>
    <name evidence="2" type="ORF">APLA_LOCUS8287</name>
</gene>
<evidence type="ECO:0000313" key="3">
    <source>
        <dbReference type="Proteomes" id="UP000494106"/>
    </source>
</evidence>
<reference evidence="3 4" key="1">
    <citation type="submission" date="2020-04" db="EMBL/GenBank/DDBJ databases">
        <authorList>
            <person name="Wallbank WR R."/>
            <person name="Pardo Diaz C."/>
            <person name="Kozak K."/>
            <person name="Martin S."/>
            <person name="Jiggins C."/>
            <person name="Moest M."/>
            <person name="Warren A I."/>
            <person name="Byers J.R.P. K."/>
            <person name="Montejo-Kovacevich G."/>
            <person name="Yen C E."/>
        </authorList>
    </citation>
    <scope>NUCLEOTIDE SEQUENCE [LARGE SCALE GENOMIC DNA]</scope>
</reference>
<dbReference type="OrthoDB" id="7064796at2759"/>
<proteinExistence type="predicted"/>
<name>A0A8S0ZV00_ARCPL</name>
<evidence type="ECO:0000313" key="2">
    <source>
        <dbReference type="EMBL" id="CAB3238558.1"/>
    </source>
</evidence>
<comment type="caution">
    <text evidence="2">The sequence shown here is derived from an EMBL/GenBank/DDBJ whole genome shotgun (WGS) entry which is preliminary data.</text>
</comment>
<keyword evidence="3" id="KW-1185">Reference proteome</keyword>
<dbReference type="EMBL" id="CADEBD010000306">
    <property type="protein sequence ID" value="CAB3238558.1"/>
    <property type="molecule type" value="Genomic_DNA"/>
</dbReference>
<accession>A0A8S0ZV00</accession>
<protein>
    <submittedName>
        <fullName evidence="2">Uncharacterized protein</fullName>
    </submittedName>
</protein>
<sequence length="113" mass="12792">MMTAVLNPFPDYTKAQIRASRAHALLTHTNEFNVCRKGDSFALERNFQNHRPAPVIATEPGRRRWKLPESESLVWNIVRSIALAVRAFQLAHGDWRRRGVRCDEAGGRAISPG</sequence>
<evidence type="ECO:0000313" key="1">
    <source>
        <dbReference type="EMBL" id="CAB3233340.1"/>
    </source>
</evidence>
<dbReference type="Proteomes" id="UP000494106">
    <property type="component" value="Unassembled WGS sequence"/>
</dbReference>